<comment type="caution">
    <text evidence="1">The sequence shown here is derived from an EMBL/GenBank/DDBJ whole genome shotgun (WGS) entry which is preliminary data.</text>
</comment>
<evidence type="ECO:0000313" key="2">
    <source>
        <dbReference type="Proteomes" id="UP001278766"/>
    </source>
</evidence>
<name>A0AAE0LWT3_9PEZI</name>
<protein>
    <submittedName>
        <fullName evidence="1">Uncharacterized protein</fullName>
    </submittedName>
</protein>
<gene>
    <name evidence="1" type="ORF">B0H64DRAFT_12398</name>
</gene>
<reference evidence="1" key="2">
    <citation type="submission" date="2023-06" db="EMBL/GenBank/DDBJ databases">
        <authorList>
            <consortium name="Lawrence Berkeley National Laboratory"/>
            <person name="Haridas S."/>
            <person name="Hensen N."/>
            <person name="Bonometti L."/>
            <person name="Westerberg I."/>
            <person name="Brannstrom I.O."/>
            <person name="Guillou S."/>
            <person name="Cros-Aarteil S."/>
            <person name="Calhoun S."/>
            <person name="Kuo A."/>
            <person name="Mondo S."/>
            <person name="Pangilinan J."/>
            <person name="Riley R."/>
            <person name="Labutti K."/>
            <person name="Andreopoulos B."/>
            <person name="Lipzen A."/>
            <person name="Chen C."/>
            <person name="Yanf M."/>
            <person name="Daum C."/>
            <person name="Ng V."/>
            <person name="Clum A."/>
            <person name="Steindorff A."/>
            <person name="Ohm R."/>
            <person name="Martin F."/>
            <person name="Silar P."/>
            <person name="Natvig D."/>
            <person name="Lalanne C."/>
            <person name="Gautier V."/>
            <person name="Ament-Velasquez S.L."/>
            <person name="Kruys A."/>
            <person name="Hutchinson M.I."/>
            <person name="Powell A.J."/>
            <person name="Barry K."/>
            <person name="Miller A.N."/>
            <person name="Grigoriev I.V."/>
            <person name="Debuchy R."/>
            <person name="Gladieux P."/>
            <person name="Thoren M.H."/>
            <person name="Johannesson H."/>
        </authorList>
    </citation>
    <scope>NUCLEOTIDE SEQUENCE</scope>
    <source>
        <strain evidence="1">CBS 168.71</strain>
    </source>
</reference>
<proteinExistence type="predicted"/>
<dbReference type="EMBL" id="JAUEPN010000001">
    <property type="protein sequence ID" value="KAK3300320.1"/>
    <property type="molecule type" value="Genomic_DNA"/>
</dbReference>
<dbReference type="Pfam" id="PF11578">
    <property type="entry name" value="DUF3237"/>
    <property type="match status" value="1"/>
</dbReference>
<organism evidence="1 2">
    <name type="scientific">Chaetomium fimeti</name>
    <dbReference type="NCBI Taxonomy" id="1854472"/>
    <lineage>
        <taxon>Eukaryota</taxon>
        <taxon>Fungi</taxon>
        <taxon>Dikarya</taxon>
        <taxon>Ascomycota</taxon>
        <taxon>Pezizomycotina</taxon>
        <taxon>Sordariomycetes</taxon>
        <taxon>Sordariomycetidae</taxon>
        <taxon>Sordariales</taxon>
        <taxon>Chaetomiaceae</taxon>
        <taxon>Chaetomium</taxon>
    </lineage>
</organism>
<sequence length="164" mass="17142">MANFPKLIPAFTIQVVIQTPTPVSPSLVFVPLASTGGSIVSEPSYPIQLRAAIEHGGDFIRVSADGTQARLDVQSLARDAVTGALVRFTYRGKVDTTGAMGRVLRGEEGAGTTGFGDAVSVVEFETGGGELAVLENKVYVGTGRFIIEAGKPTIVEYLVSEVVA</sequence>
<evidence type="ECO:0000313" key="1">
    <source>
        <dbReference type="EMBL" id="KAK3300320.1"/>
    </source>
</evidence>
<reference evidence="1" key="1">
    <citation type="journal article" date="2023" name="Mol. Phylogenet. Evol.">
        <title>Genome-scale phylogeny and comparative genomics of the fungal order Sordariales.</title>
        <authorList>
            <person name="Hensen N."/>
            <person name="Bonometti L."/>
            <person name="Westerberg I."/>
            <person name="Brannstrom I.O."/>
            <person name="Guillou S."/>
            <person name="Cros-Aarteil S."/>
            <person name="Calhoun S."/>
            <person name="Haridas S."/>
            <person name="Kuo A."/>
            <person name="Mondo S."/>
            <person name="Pangilinan J."/>
            <person name="Riley R."/>
            <person name="LaButti K."/>
            <person name="Andreopoulos B."/>
            <person name="Lipzen A."/>
            <person name="Chen C."/>
            <person name="Yan M."/>
            <person name="Daum C."/>
            <person name="Ng V."/>
            <person name="Clum A."/>
            <person name="Steindorff A."/>
            <person name="Ohm R.A."/>
            <person name="Martin F."/>
            <person name="Silar P."/>
            <person name="Natvig D.O."/>
            <person name="Lalanne C."/>
            <person name="Gautier V."/>
            <person name="Ament-Velasquez S.L."/>
            <person name="Kruys A."/>
            <person name="Hutchinson M.I."/>
            <person name="Powell A.J."/>
            <person name="Barry K."/>
            <person name="Miller A.N."/>
            <person name="Grigoriev I.V."/>
            <person name="Debuchy R."/>
            <person name="Gladieux P."/>
            <person name="Hiltunen Thoren M."/>
            <person name="Johannesson H."/>
        </authorList>
    </citation>
    <scope>NUCLEOTIDE SEQUENCE</scope>
    <source>
        <strain evidence="1">CBS 168.71</strain>
    </source>
</reference>
<dbReference type="Gene3D" id="2.40.160.20">
    <property type="match status" value="1"/>
</dbReference>
<dbReference type="Proteomes" id="UP001278766">
    <property type="component" value="Unassembled WGS sequence"/>
</dbReference>
<dbReference type="GeneID" id="87834956"/>
<dbReference type="RefSeq" id="XP_062663834.1">
    <property type="nucleotide sequence ID" value="XM_062798008.1"/>
</dbReference>
<keyword evidence="2" id="KW-1185">Reference proteome</keyword>
<dbReference type="AlphaFoldDB" id="A0AAE0LWT3"/>
<accession>A0AAE0LWT3</accession>